<dbReference type="PANTHER" id="PTHR30595">
    <property type="entry name" value="GLPR-RELATED TRANSCRIPTIONAL REPRESSOR"/>
    <property type="match status" value="1"/>
</dbReference>
<dbReference type="Proteomes" id="UP000823618">
    <property type="component" value="Unassembled WGS sequence"/>
</dbReference>
<proteinExistence type="predicted"/>
<dbReference type="InterPro" id="IPR038461">
    <property type="entry name" value="Schlafen_AlbA_2_dom_sf"/>
</dbReference>
<gene>
    <name evidence="2" type="ORF">IAC13_09960</name>
</gene>
<reference evidence="2" key="2">
    <citation type="journal article" date="2021" name="PeerJ">
        <title>Extensive microbial diversity within the chicken gut microbiome revealed by metagenomics and culture.</title>
        <authorList>
            <person name="Gilroy R."/>
            <person name="Ravi A."/>
            <person name="Getino M."/>
            <person name="Pursley I."/>
            <person name="Horton D.L."/>
            <person name="Alikhan N.F."/>
            <person name="Baker D."/>
            <person name="Gharbi K."/>
            <person name="Hall N."/>
            <person name="Watson M."/>
            <person name="Adriaenssens E.M."/>
            <person name="Foster-Nyarko E."/>
            <person name="Jarju S."/>
            <person name="Secka A."/>
            <person name="Antonio M."/>
            <person name="Oren A."/>
            <person name="Chaudhuri R.R."/>
            <person name="La Ragione R."/>
            <person name="Hildebrand F."/>
            <person name="Pallen M.J."/>
        </authorList>
    </citation>
    <scope>NUCLEOTIDE SEQUENCE</scope>
    <source>
        <strain evidence="2">E3-2379</strain>
    </source>
</reference>
<dbReference type="EMBL" id="JADIML010000283">
    <property type="protein sequence ID" value="MBO8464243.1"/>
    <property type="molecule type" value="Genomic_DNA"/>
</dbReference>
<dbReference type="Gene3D" id="1.10.10.10">
    <property type="entry name" value="Winged helix-like DNA-binding domain superfamily/Winged helix DNA-binding domain"/>
    <property type="match status" value="1"/>
</dbReference>
<evidence type="ECO:0000313" key="3">
    <source>
        <dbReference type="Proteomes" id="UP000823618"/>
    </source>
</evidence>
<dbReference type="PANTHER" id="PTHR30595:SF6">
    <property type="entry name" value="SCHLAFEN ALBA-2 DOMAIN-CONTAINING PROTEIN"/>
    <property type="match status" value="1"/>
</dbReference>
<reference evidence="2" key="1">
    <citation type="submission" date="2020-10" db="EMBL/GenBank/DDBJ databases">
        <authorList>
            <person name="Gilroy R."/>
        </authorList>
    </citation>
    <scope>NUCLEOTIDE SEQUENCE</scope>
    <source>
        <strain evidence="2">E3-2379</strain>
    </source>
</reference>
<dbReference type="AlphaFoldDB" id="A0A9D9I1Q4"/>
<comment type="caution">
    <text evidence="2">The sequence shown here is derived from an EMBL/GenBank/DDBJ whole genome shotgun (WGS) entry which is preliminary data.</text>
</comment>
<organism evidence="2 3">
    <name type="scientific">Candidatus Scybalomonas excrementavium</name>
    <dbReference type="NCBI Taxonomy" id="2840943"/>
    <lineage>
        <taxon>Bacteria</taxon>
        <taxon>Bacillati</taxon>
        <taxon>Bacillota</taxon>
        <taxon>Clostridia</taxon>
        <taxon>Lachnospirales</taxon>
        <taxon>Lachnospiraceae</taxon>
        <taxon>Lachnospiraceae incertae sedis</taxon>
        <taxon>Candidatus Scybalomonas</taxon>
    </lineage>
</organism>
<dbReference type="Gene3D" id="3.30.565.60">
    <property type="match status" value="1"/>
</dbReference>
<dbReference type="Pfam" id="PF13412">
    <property type="entry name" value="HTH_24"/>
    <property type="match status" value="1"/>
</dbReference>
<dbReference type="InterPro" id="IPR038475">
    <property type="entry name" value="RecG_C_sf"/>
</dbReference>
<evidence type="ECO:0000259" key="1">
    <source>
        <dbReference type="Pfam" id="PF04326"/>
    </source>
</evidence>
<dbReference type="InterPro" id="IPR007421">
    <property type="entry name" value="Schlafen_AlbA_2_dom"/>
</dbReference>
<feature type="domain" description="Schlafen AlbA-2" evidence="1">
    <location>
        <begin position="10"/>
        <end position="129"/>
    </location>
</feature>
<sequence length="464" mass="53302">MDLEEVLKGESKNIEFKVELPKKSEKYMKSVIAFSNTSGGKIIIGIDDNTRQIVGVNEKEVFQIMDAIANAVSDSCEPQIIPDITFQTIEDRCIIIIEIYPGANRPYYLKSLGKENGTYIRIAGTSRPADGVKIRELEMEGMSTSWDELICIPYKVTDSVVQKLCEDIKTAMLHSVSTEEERKEVKDVTKEQLLNWKILKQKEDKLLATNAFALLTSDYFPFAKIQCALFKGTDRDIFIDKKEYTGPLYEQIEHAYQFVLRHINLGAKIEGIVRKDYYELPVGAIREMIVNAVCHRNYMDSSCVQVAVYDDRVEVTSPGMLYGGLTLEEAMSGRSKIRNKAIAEIFSRMEIIEEWGTGIRRIMNRAKEYGLQEPEFLEIGDTFRVNLYRKADKKPIKKADKKPIKLERKQIIFDYIEKEGSISNKEARELLNLAESTTKRLLKQLVDEGELMEKGEKKARRYYR</sequence>
<dbReference type="InterPro" id="IPR036388">
    <property type="entry name" value="WH-like_DNA-bd_sf"/>
</dbReference>
<dbReference type="Gene3D" id="3.30.950.30">
    <property type="entry name" value="Schlafen, AAA domain"/>
    <property type="match status" value="1"/>
</dbReference>
<dbReference type="Pfam" id="PF04326">
    <property type="entry name" value="SLFN_AlbA_2"/>
    <property type="match status" value="1"/>
</dbReference>
<accession>A0A9D9I1Q4</accession>
<evidence type="ECO:0000313" key="2">
    <source>
        <dbReference type="EMBL" id="MBO8464243.1"/>
    </source>
</evidence>
<protein>
    <submittedName>
        <fullName evidence="2">DNA binding domain-containing protein</fullName>
    </submittedName>
</protein>
<name>A0A9D9I1Q4_9FIRM</name>
<dbReference type="Pfam" id="PF13749">
    <property type="entry name" value="HATPase_c_4"/>
    <property type="match status" value="1"/>
</dbReference>